<dbReference type="PRINTS" id="PR00364">
    <property type="entry name" value="DISEASERSIST"/>
</dbReference>
<dbReference type="InterPro" id="IPR058852">
    <property type="entry name" value="HTH_77"/>
</dbReference>
<evidence type="ECO:0000256" key="2">
    <source>
        <dbReference type="ARBA" id="ARBA00023125"/>
    </source>
</evidence>
<dbReference type="SMART" id="SM01043">
    <property type="entry name" value="BTAD"/>
    <property type="match status" value="1"/>
</dbReference>
<evidence type="ECO:0000256" key="4">
    <source>
        <dbReference type="SAM" id="Coils"/>
    </source>
</evidence>
<dbReference type="SMART" id="SM00862">
    <property type="entry name" value="Trans_reg_C"/>
    <property type="match status" value="1"/>
</dbReference>
<dbReference type="InterPro" id="IPR036388">
    <property type="entry name" value="WH-like_DNA-bd_sf"/>
</dbReference>
<dbReference type="Pfam" id="PF13401">
    <property type="entry name" value="AAA_22"/>
    <property type="match status" value="1"/>
</dbReference>
<dbReference type="Gene3D" id="3.40.50.300">
    <property type="entry name" value="P-loop containing nucleotide triphosphate hydrolases"/>
    <property type="match status" value="1"/>
</dbReference>
<dbReference type="InterPro" id="IPR019734">
    <property type="entry name" value="TPR_rpt"/>
</dbReference>
<protein>
    <submittedName>
        <fullName evidence="6">SARP family transcriptional regulator</fullName>
    </submittedName>
</protein>
<dbReference type="InterPro" id="IPR049945">
    <property type="entry name" value="AAA_22"/>
</dbReference>
<reference evidence="6" key="1">
    <citation type="submission" date="2021-01" db="EMBL/GenBank/DDBJ databases">
        <title>Whole genome shotgun sequence of Sinosporangium siamense NBRC 109515.</title>
        <authorList>
            <person name="Komaki H."/>
            <person name="Tamura T."/>
        </authorList>
    </citation>
    <scope>NUCLEOTIDE SEQUENCE</scope>
    <source>
        <strain evidence="6">NBRC 109515</strain>
    </source>
</reference>
<dbReference type="EMBL" id="BOOW01000037">
    <property type="protein sequence ID" value="GII95633.1"/>
    <property type="molecule type" value="Genomic_DNA"/>
</dbReference>
<dbReference type="SUPFAM" id="SSF48452">
    <property type="entry name" value="TPR-like"/>
    <property type="match status" value="2"/>
</dbReference>
<comment type="caution">
    <text evidence="6">The sequence shown here is derived from an EMBL/GenBank/DDBJ whole genome shotgun (WGS) entry which is preliminary data.</text>
</comment>
<evidence type="ECO:0000313" key="6">
    <source>
        <dbReference type="EMBL" id="GII95633.1"/>
    </source>
</evidence>
<accession>A0A919RL75</accession>
<evidence type="ECO:0000259" key="5">
    <source>
        <dbReference type="PROSITE" id="PS51755"/>
    </source>
</evidence>
<dbReference type="InterPro" id="IPR005158">
    <property type="entry name" value="BTAD"/>
</dbReference>
<dbReference type="GO" id="GO:0003677">
    <property type="term" value="F:DNA binding"/>
    <property type="evidence" value="ECO:0007669"/>
    <property type="project" value="UniProtKB-UniRule"/>
</dbReference>
<dbReference type="PANTHER" id="PTHR47691:SF3">
    <property type="entry name" value="HTH-TYPE TRANSCRIPTIONAL REGULATOR RV0890C-RELATED"/>
    <property type="match status" value="1"/>
</dbReference>
<dbReference type="AlphaFoldDB" id="A0A919RL75"/>
<evidence type="ECO:0000256" key="3">
    <source>
        <dbReference type="PROSITE-ProRule" id="PRU01091"/>
    </source>
</evidence>
<feature type="domain" description="OmpR/PhoB-type" evidence="5">
    <location>
        <begin position="1"/>
        <end position="91"/>
    </location>
</feature>
<feature type="DNA-binding region" description="OmpR/PhoB-type" evidence="3">
    <location>
        <begin position="1"/>
        <end position="91"/>
    </location>
</feature>
<keyword evidence="7" id="KW-1185">Reference proteome</keyword>
<dbReference type="Pfam" id="PF03704">
    <property type="entry name" value="BTAD"/>
    <property type="match status" value="1"/>
</dbReference>
<evidence type="ECO:0000313" key="7">
    <source>
        <dbReference type="Proteomes" id="UP000606172"/>
    </source>
</evidence>
<dbReference type="GO" id="GO:0016887">
    <property type="term" value="F:ATP hydrolysis activity"/>
    <property type="evidence" value="ECO:0007669"/>
    <property type="project" value="InterPro"/>
</dbReference>
<dbReference type="PROSITE" id="PS51755">
    <property type="entry name" value="OMPR_PHOB"/>
    <property type="match status" value="1"/>
</dbReference>
<keyword evidence="2 3" id="KW-0238">DNA-binding</keyword>
<dbReference type="InterPro" id="IPR016032">
    <property type="entry name" value="Sig_transdc_resp-reg_C-effctor"/>
</dbReference>
<dbReference type="Gene3D" id="1.25.40.10">
    <property type="entry name" value="Tetratricopeptide repeat domain"/>
    <property type="match status" value="2"/>
</dbReference>
<dbReference type="RefSeq" id="WP_204030682.1">
    <property type="nucleotide sequence ID" value="NZ_BOOW01000037.1"/>
</dbReference>
<dbReference type="Pfam" id="PF00486">
    <property type="entry name" value="Trans_reg_C"/>
    <property type="match status" value="1"/>
</dbReference>
<dbReference type="SUPFAM" id="SSF46894">
    <property type="entry name" value="C-terminal effector domain of the bipartite response regulators"/>
    <property type="match status" value="1"/>
</dbReference>
<dbReference type="InterPro" id="IPR001867">
    <property type="entry name" value="OmpR/PhoB-type_DNA-bd"/>
</dbReference>
<dbReference type="Proteomes" id="UP000606172">
    <property type="component" value="Unassembled WGS sequence"/>
</dbReference>
<keyword evidence="4" id="KW-0175">Coiled coil</keyword>
<evidence type="ECO:0000256" key="1">
    <source>
        <dbReference type="ARBA" id="ARBA00005820"/>
    </source>
</evidence>
<sequence length="1057" mass="113272">MRFGVLGSTEVWRAAGQPVRVTGARLRALLVMLLLDAGRVVPVDRLIDGLYGDAPPARAGNALQSQVSRLRALLGDECALELSPAGYRLAADPDAVDAHRFARLFAEGRAALADGENRRAAELLNEALGLWRGQALADVLDAPFAEAESARLAESALAAHEERIEAELRLAESAGGGPARGATAEEIRSLVGAHPLRERLRGQLMRALVLAGRGAEALAAYEDTRRTLAEELGASPSPELSAVHLAVLRGEQARPAPAVRGLRAQLTSFVGRAAEVREVRRLLREQRLITLIGPGGAGKTRLAVEVAAGLTGQEVCFVELAPLTSGADLPQAMLAAIAGGQGELVARGDSAARLLAQLRGRTMVVVLDNCEHVVHDAAVLVDDVLAANPSVRVLASSREQLGITGEVLVPVPPLALPPPGALPEEPTAYAAVALFQDRAAAVRPGFTVTAGNVADVVRICRTLDGLPLAIELAAARTRSLPVEVIAAKLDDRFRLLTGGSRTALPRHRTLHAAVAWSWDLLEGEEQALARRLSVFAGDATLDDMERVCGGDVVGPLMALVEKSLVLEVSGRYRMLETIRAFCREQLAASGEEAGLRRAHALCFLDLAEEAEPYLRGAEQVVWLGRLIEAHDDMGVALRWAIEVGDAEIALRLAAALTWYWWLRGLRAESGALIRQVMTLVDYRPPKGLEAPYAYCVLKLILSTPPDDDLRAILAETMRLVDSLDLVGRHPLLVALKPLHAFVAQNYDKIAPAILRVTTHSDPWVRAWGHQLLGYLRLMTAQIDQAEEELTRSLEDFRRLGDRWGMAQAMLPLSQLSGYRGDHAAAMAATAEALDLVSVLDAPEETAYLLVRRGNERFRVGDPAGAAADYERAIEVNRRVGAAEVDVLALCGLADTQRVRGDLVKARETAEEAIRKCHIPLGGEEARSLAHITIGRVAEAEGDVHKALAHYRDAHRFAVIMMDLPVMADIAEALASVAVAIRDPGRAATLLGSTRVLRGVASVGDPDRDRTVTAARAALGDEAFDRAREAGAALDQEEALTLLDRCLAVEDGQGGLGR</sequence>
<comment type="similarity">
    <text evidence="1">Belongs to the AfsR/DnrI/RedD regulatory family.</text>
</comment>
<dbReference type="PANTHER" id="PTHR47691">
    <property type="entry name" value="REGULATOR-RELATED"/>
    <property type="match status" value="1"/>
</dbReference>
<name>A0A919RL75_9ACTN</name>
<dbReference type="Gene3D" id="1.10.10.10">
    <property type="entry name" value="Winged helix-like DNA-binding domain superfamily/Winged helix DNA-binding domain"/>
    <property type="match status" value="1"/>
</dbReference>
<dbReference type="GO" id="GO:0000160">
    <property type="term" value="P:phosphorelay signal transduction system"/>
    <property type="evidence" value="ECO:0007669"/>
    <property type="project" value="InterPro"/>
</dbReference>
<dbReference type="Pfam" id="PF25872">
    <property type="entry name" value="HTH_77"/>
    <property type="match status" value="1"/>
</dbReference>
<proteinExistence type="inferred from homology"/>
<gene>
    <name evidence="6" type="ORF">Ssi02_58640</name>
</gene>
<dbReference type="CDD" id="cd15831">
    <property type="entry name" value="BTAD"/>
    <property type="match status" value="1"/>
</dbReference>
<dbReference type="GO" id="GO:0006355">
    <property type="term" value="P:regulation of DNA-templated transcription"/>
    <property type="evidence" value="ECO:0007669"/>
    <property type="project" value="InterPro"/>
</dbReference>
<dbReference type="InterPro" id="IPR011990">
    <property type="entry name" value="TPR-like_helical_dom_sf"/>
</dbReference>
<dbReference type="SUPFAM" id="SSF52540">
    <property type="entry name" value="P-loop containing nucleoside triphosphate hydrolases"/>
    <property type="match status" value="1"/>
</dbReference>
<feature type="coiled-coil region" evidence="4">
    <location>
        <begin position="775"/>
        <end position="802"/>
    </location>
</feature>
<organism evidence="6 7">
    <name type="scientific">Sinosporangium siamense</name>
    <dbReference type="NCBI Taxonomy" id="1367973"/>
    <lineage>
        <taxon>Bacteria</taxon>
        <taxon>Bacillati</taxon>
        <taxon>Actinomycetota</taxon>
        <taxon>Actinomycetes</taxon>
        <taxon>Streptosporangiales</taxon>
        <taxon>Streptosporangiaceae</taxon>
        <taxon>Sinosporangium</taxon>
    </lineage>
</organism>
<dbReference type="SMART" id="SM00028">
    <property type="entry name" value="TPR"/>
    <property type="match status" value="4"/>
</dbReference>
<dbReference type="InterPro" id="IPR027417">
    <property type="entry name" value="P-loop_NTPase"/>
</dbReference>